<accession>A0A167G8A5</accession>
<protein>
    <submittedName>
        <fullName evidence="4">Polysaccharide biosynthesis protein</fullName>
    </submittedName>
</protein>
<proteinExistence type="inferred from homology"/>
<evidence type="ECO:0000313" key="4">
    <source>
        <dbReference type="EMBL" id="OAB77323.1"/>
    </source>
</evidence>
<keyword evidence="2" id="KW-1133">Transmembrane helix</keyword>
<dbReference type="PANTHER" id="PTHR43318:SF1">
    <property type="entry name" value="POLYSACCHARIDE BIOSYNTHESIS PROTEIN EPSC-RELATED"/>
    <property type="match status" value="1"/>
</dbReference>
<sequence length="677" mass="76193">MKEKIKQALKIILSSNDNELDIRNVKYLPRWSVLLIDTFLLICSIVLTVLILNDLNIKYLKLLNITQQVLLVIGVNFTFMILYKTYAGLIRHSSFMDAFKLLLASVSTVTVLFVINYSMLYVKGEKIYLNSSLILYLFISFTFLFLFRLAVKQLYEYFKVSQRTETYENAVIIGVDDAAISIAAALDMEHPQRFKIKGFASRNSSAKRLQILGKPIIKVGDKISDELKRLNANAVILSGNSLSAKVKFNIVEDCLENNIKVYNSPLVLDWSENVSVAKQVKNLQIEDLLEREPIVLHNKEKSKQLNGKVILVTGAAGSIGSEIVRQLANYNPELLLILDQAETPLHNLQLELRANFPDLNFKCIICDVANRNRLGTFFQKYPIEVVYHAAAYKHVPLMEDNCAEAVITNIYGTKNLADLAVLNKVSRFVMVSTDKAVNPSNVMGASKRAAEMYVQSRSFHKNSVGVLSKTKFITTRFGNVLGSNGSVVPLFKKQIEKGGPITITHPDIIRYFMTIPEACQLVLEAGAMGKGGEIYIFDMGEPVRIMDLAVKMIKLAGYIPNEEIDIKITGLRPGEKLYEELISDSSRALPTHHEKIMISKDYIEDFDLVSKGINKLIEAALKFDENKVVTRLKNLVPEFISKNSEFESLDTDEEIIEAPEKDLTVPVKNKAVEHHSK</sequence>
<evidence type="ECO:0000313" key="5">
    <source>
        <dbReference type="Proteomes" id="UP000077013"/>
    </source>
</evidence>
<dbReference type="SUPFAM" id="SSF51735">
    <property type="entry name" value="NAD(P)-binding Rossmann-fold domains"/>
    <property type="match status" value="1"/>
</dbReference>
<name>A0A167G8A5_9FLAO</name>
<dbReference type="InterPro" id="IPR029063">
    <property type="entry name" value="SAM-dependent_MTases_sf"/>
</dbReference>
<feature type="transmembrane region" description="Helical" evidence="2">
    <location>
        <begin position="98"/>
        <end position="121"/>
    </location>
</feature>
<dbReference type="SUPFAM" id="SSF53335">
    <property type="entry name" value="S-adenosyl-L-methionine-dependent methyltransferases"/>
    <property type="match status" value="1"/>
</dbReference>
<keyword evidence="2" id="KW-0472">Membrane</keyword>
<dbReference type="OrthoDB" id="9803111at2"/>
<dbReference type="STRING" id="1763537.ULVI_12530"/>
<dbReference type="InterPro" id="IPR051203">
    <property type="entry name" value="Polysaccharide_Synthase-Rel"/>
</dbReference>
<organism evidence="4 5">
    <name type="scientific">Cochleicola gelatinilyticus</name>
    <dbReference type="NCBI Taxonomy" id="1763537"/>
    <lineage>
        <taxon>Bacteria</taxon>
        <taxon>Pseudomonadati</taxon>
        <taxon>Bacteroidota</taxon>
        <taxon>Flavobacteriia</taxon>
        <taxon>Flavobacteriales</taxon>
        <taxon>Flavobacteriaceae</taxon>
        <taxon>Cochleicola</taxon>
    </lineage>
</organism>
<evidence type="ECO:0000256" key="2">
    <source>
        <dbReference type="SAM" id="Phobius"/>
    </source>
</evidence>
<reference evidence="4 5" key="1">
    <citation type="submission" date="2016-02" db="EMBL/GenBank/DDBJ databases">
        <title>Ulvibacter sp. LPB0005, isolated from Thais luteostoma.</title>
        <authorList>
            <person name="Shin S.-K."/>
            <person name="Yi H."/>
        </authorList>
    </citation>
    <scope>NUCLEOTIDE SEQUENCE [LARGE SCALE GENOMIC DNA]</scope>
    <source>
        <strain evidence="4 5">LPB0005</strain>
    </source>
</reference>
<feature type="domain" description="Polysaccharide biosynthesis protein CapD-like" evidence="3">
    <location>
        <begin position="310"/>
        <end position="599"/>
    </location>
</feature>
<dbReference type="InterPro" id="IPR003869">
    <property type="entry name" value="Polysac_CapD-like"/>
</dbReference>
<keyword evidence="5" id="KW-1185">Reference proteome</keyword>
<dbReference type="Proteomes" id="UP000077013">
    <property type="component" value="Unassembled WGS sequence"/>
</dbReference>
<comment type="caution">
    <text evidence="4">The sequence shown here is derived from an EMBL/GenBank/DDBJ whole genome shotgun (WGS) entry which is preliminary data.</text>
</comment>
<dbReference type="RefSeq" id="WP_068593142.1">
    <property type="nucleotide sequence ID" value="NZ_LRXL01000049.1"/>
</dbReference>
<evidence type="ECO:0000259" key="3">
    <source>
        <dbReference type="Pfam" id="PF02719"/>
    </source>
</evidence>
<dbReference type="InterPro" id="IPR036291">
    <property type="entry name" value="NAD(P)-bd_dom_sf"/>
</dbReference>
<dbReference type="Gene3D" id="3.40.50.720">
    <property type="entry name" value="NAD(P)-binding Rossmann-like Domain"/>
    <property type="match status" value="2"/>
</dbReference>
<dbReference type="CDD" id="cd05237">
    <property type="entry name" value="UDP_invert_4-6DH_SDR_e"/>
    <property type="match status" value="1"/>
</dbReference>
<comment type="similarity">
    <text evidence="1">Belongs to the polysaccharide synthase family.</text>
</comment>
<evidence type="ECO:0000256" key="1">
    <source>
        <dbReference type="ARBA" id="ARBA00007430"/>
    </source>
</evidence>
<feature type="transmembrane region" description="Helical" evidence="2">
    <location>
        <begin position="65"/>
        <end position="86"/>
    </location>
</feature>
<dbReference type="AlphaFoldDB" id="A0A167G8A5"/>
<dbReference type="PANTHER" id="PTHR43318">
    <property type="entry name" value="UDP-N-ACETYLGLUCOSAMINE 4,6-DEHYDRATASE"/>
    <property type="match status" value="1"/>
</dbReference>
<keyword evidence="2" id="KW-0812">Transmembrane</keyword>
<feature type="transmembrane region" description="Helical" evidence="2">
    <location>
        <begin position="133"/>
        <end position="151"/>
    </location>
</feature>
<dbReference type="EMBL" id="LRXL01000049">
    <property type="protein sequence ID" value="OAB77323.1"/>
    <property type="molecule type" value="Genomic_DNA"/>
</dbReference>
<gene>
    <name evidence="4" type="ORF">ULVI_12530</name>
</gene>
<feature type="transmembrane region" description="Helical" evidence="2">
    <location>
        <begin position="33"/>
        <end position="53"/>
    </location>
</feature>
<dbReference type="Pfam" id="PF02719">
    <property type="entry name" value="Polysacc_synt_2"/>
    <property type="match status" value="1"/>
</dbReference>